<evidence type="ECO:0000313" key="1">
    <source>
        <dbReference type="EMBL" id="NEY89404.1"/>
    </source>
</evidence>
<dbReference type="Gene3D" id="2.150.10.10">
    <property type="entry name" value="Serralysin-like metalloprotease, C-terminal"/>
    <property type="match status" value="1"/>
</dbReference>
<dbReference type="Proteomes" id="UP000477782">
    <property type="component" value="Unassembled WGS sequence"/>
</dbReference>
<dbReference type="PROSITE" id="PS00330">
    <property type="entry name" value="HEMOLYSIN_CALCIUM"/>
    <property type="match status" value="1"/>
</dbReference>
<dbReference type="EMBL" id="JAAIVJ010000001">
    <property type="protein sequence ID" value="NEY89404.1"/>
    <property type="molecule type" value="Genomic_DNA"/>
</dbReference>
<reference evidence="1 2" key="1">
    <citation type="submission" date="2020-02" db="EMBL/GenBank/DDBJ databases">
        <authorList>
            <person name="Chen W.-M."/>
        </authorList>
    </citation>
    <scope>NUCLEOTIDE SEQUENCE [LARGE SCALE GENOMIC DNA]</scope>
    <source>
        <strain evidence="1 2">KMS-5</strain>
    </source>
</reference>
<accession>A0A6M0QRI7</accession>
<dbReference type="InterPro" id="IPR018511">
    <property type="entry name" value="Hemolysin-typ_Ca-bd_CS"/>
</dbReference>
<sequence>MLIEATSQTTLGPVYTLTGTDDLFVGADVTIRCTYNDPVNHTGADAVISWEGTHSITVAGTIIGEDEAINLVGCLTAQTVTIQATGVLISGGDGMVQDADGVILDGLGSHLRNAGTITAYGSAVSVIAPEGGVTSIVNLGSMTGRVSGIWHKFGNGTLSFTNSGTVSSDAFSYLGNSGVDRLTNSGTLNGDIALGGGDDLFVGSTGTVNGLIDGGDGDDTFRPGSHAEIMDGGDGIDLLDFTAATTAVTLNLTTPAQNSGAQVAGDSYTGFENVLGGGFSDRLTGDAGANRLEGAGRLDTLAGGAGDDTLIGGRGDDRCYGGQGADTFLFQNLKHLGDRIYDFTSASDVIAFEGEQFGFGSFAGALDETAFVAGHAALDADDRLLFDAATHLLWFDADGSGASAAVVVASLQSGATLTAADILIL</sequence>
<organism evidence="1 2">
    <name type="scientific">Tabrizicola oligotrophica</name>
    <dbReference type="NCBI Taxonomy" id="2710650"/>
    <lineage>
        <taxon>Bacteria</taxon>
        <taxon>Pseudomonadati</taxon>
        <taxon>Pseudomonadota</taxon>
        <taxon>Alphaproteobacteria</taxon>
        <taxon>Rhodobacterales</taxon>
        <taxon>Paracoccaceae</taxon>
        <taxon>Tabrizicola</taxon>
    </lineage>
</organism>
<dbReference type="RefSeq" id="WP_164623402.1">
    <property type="nucleotide sequence ID" value="NZ_JAAIVJ010000001.1"/>
</dbReference>
<dbReference type="InterPro" id="IPR001343">
    <property type="entry name" value="Hemolysn_Ca-bd"/>
</dbReference>
<comment type="caution">
    <text evidence="1">The sequence shown here is derived from an EMBL/GenBank/DDBJ whole genome shotgun (WGS) entry which is preliminary data.</text>
</comment>
<gene>
    <name evidence="1" type="ORF">G4Z14_03770</name>
</gene>
<dbReference type="GO" id="GO:0005509">
    <property type="term" value="F:calcium ion binding"/>
    <property type="evidence" value="ECO:0007669"/>
    <property type="project" value="InterPro"/>
</dbReference>
<dbReference type="SUPFAM" id="SSF51120">
    <property type="entry name" value="beta-Roll"/>
    <property type="match status" value="1"/>
</dbReference>
<name>A0A6M0QRI7_9RHOB</name>
<keyword evidence="2" id="KW-1185">Reference proteome</keyword>
<evidence type="ECO:0000313" key="2">
    <source>
        <dbReference type="Proteomes" id="UP000477782"/>
    </source>
</evidence>
<dbReference type="Pfam" id="PF00353">
    <property type="entry name" value="HemolysinCabind"/>
    <property type="match status" value="3"/>
</dbReference>
<protein>
    <submittedName>
        <fullName evidence="1">Calcium-binding protein</fullName>
    </submittedName>
</protein>
<dbReference type="InterPro" id="IPR011049">
    <property type="entry name" value="Serralysin-like_metalloprot_C"/>
</dbReference>
<dbReference type="PRINTS" id="PR00313">
    <property type="entry name" value="CABNDNGRPT"/>
</dbReference>
<proteinExistence type="predicted"/>
<dbReference type="AlphaFoldDB" id="A0A6M0QRI7"/>